<comment type="caution">
    <text evidence="1">The sequence shown here is derived from an EMBL/GenBank/DDBJ whole genome shotgun (WGS) entry which is preliminary data.</text>
</comment>
<reference evidence="1 2" key="1">
    <citation type="journal article" date="2013" name="PLoS ONE">
        <title>Enrichment and Genome Sequence of the Group I.1a Ammonia-Oxidizing Archaeon ?Ca. Nitrosotenuis uzonensis? Representing a Clade Globally.</title>
        <authorList>
            <person name="Lebedeva E.V."/>
            <person name="Hatzenpichler R."/>
            <person name="Pelletier E."/>
            <person name="Schuster N."/>
            <person name="Hauzmayer S."/>
            <person name="Bulaev A."/>
            <person name="Grigor'eva N.V."/>
            <person name="Galushko A."/>
            <person name="Schmid M."/>
            <person name="Palatinszky M."/>
            <person name="Le Paslier D."/>
            <person name="Daims H."/>
            <person name="Wagner M."/>
        </authorList>
    </citation>
    <scope>NUCLEOTIDE SEQUENCE [LARGE SCALE GENOMIC DNA]</scope>
    <source>
        <strain evidence="1 2">N4</strain>
    </source>
</reference>
<protein>
    <recommendedName>
        <fullName evidence="3">Blue (type 1) copper domain-containing protein</fullName>
    </recommendedName>
</protein>
<dbReference type="RefSeq" id="WP_052370053.1">
    <property type="nucleotide sequence ID" value="NZ_CBTY010000008.1"/>
</dbReference>
<keyword evidence="2" id="KW-1185">Reference proteome</keyword>
<dbReference type="PANTHER" id="PTHR36507:SF1">
    <property type="entry name" value="BLL1555 PROTEIN"/>
    <property type="match status" value="1"/>
</dbReference>
<name>V6ASB9_9ARCH</name>
<accession>V6ASB9</accession>
<evidence type="ECO:0008006" key="3">
    <source>
        <dbReference type="Google" id="ProtNLM"/>
    </source>
</evidence>
<dbReference type="InterPro" id="IPR008972">
    <property type="entry name" value="Cupredoxin"/>
</dbReference>
<proteinExistence type="predicted"/>
<evidence type="ECO:0000313" key="1">
    <source>
        <dbReference type="EMBL" id="CDI05474.1"/>
    </source>
</evidence>
<dbReference type="InterPro" id="IPR052721">
    <property type="entry name" value="ET_Amicyanin"/>
</dbReference>
<dbReference type="SUPFAM" id="SSF49503">
    <property type="entry name" value="Cupredoxins"/>
    <property type="match status" value="1"/>
</dbReference>
<dbReference type="AlphaFoldDB" id="V6ASB9"/>
<dbReference type="Gene3D" id="2.60.40.420">
    <property type="entry name" value="Cupredoxins - blue copper proteins"/>
    <property type="match status" value="1"/>
</dbReference>
<sequence length="313" mass="34790">MRVFVIATLVAAAILLSYVMPVDASGKNLEITIPNGASVQDELVTFHPEILPFDPHDTITWKNKDSTVHSVTSGIPAHPDYSGIFFKTGDIESSKSSTIGTENLTNFAYYYFCQIHPWMTGKLVLATAPESLPETVNAIVAEKEYWKGTDIVITGTVASDFAKTPYQLLVYQYPDRLIDVLDAKFDDDASYSQTIQTDGLVASKYTVRLVYGLPTQIATKTFELSETSTSIPKWIKNEARWWASGTLPDSEFAKTIEHLAKERILTLQKNDSSASIIPTWFKVNASWWAEGRITDSEFAKGLQYLVNAGIVQI</sequence>
<gene>
    <name evidence="1" type="ORF">NITUZ_30166</name>
</gene>
<dbReference type="PANTHER" id="PTHR36507">
    <property type="entry name" value="BLL1555 PROTEIN"/>
    <property type="match status" value="1"/>
</dbReference>
<dbReference type="Proteomes" id="UP000018159">
    <property type="component" value="Unassembled WGS sequence"/>
</dbReference>
<dbReference type="OrthoDB" id="2578at2157"/>
<organism evidence="1 2">
    <name type="scientific">Candidatus Nitrosotenuis uzonensis</name>
    <dbReference type="NCBI Taxonomy" id="1407055"/>
    <lineage>
        <taxon>Archaea</taxon>
        <taxon>Nitrososphaerota</taxon>
        <taxon>Candidatus Nitrosotenuis</taxon>
    </lineage>
</organism>
<evidence type="ECO:0000313" key="2">
    <source>
        <dbReference type="Proteomes" id="UP000018159"/>
    </source>
</evidence>
<dbReference type="STRING" id="1407055.NITUZ_30166"/>
<dbReference type="EMBL" id="CBTY010000008">
    <property type="protein sequence ID" value="CDI05474.1"/>
    <property type="molecule type" value="Genomic_DNA"/>
</dbReference>